<evidence type="ECO:0000313" key="1">
    <source>
        <dbReference type="EMBL" id="CAG7868858.1"/>
    </source>
</evidence>
<evidence type="ECO:0000313" key="2">
    <source>
        <dbReference type="Proteomes" id="UP000694005"/>
    </source>
</evidence>
<protein>
    <submittedName>
        <fullName evidence="1">Uncharacterized protein</fullName>
    </submittedName>
</protein>
<organism evidence="1 2">
    <name type="scientific">Brassica campestris</name>
    <name type="common">Field mustard</name>
    <dbReference type="NCBI Taxonomy" id="3711"/>
    <lineage>
        <taxon>Eukaryota</taxon>
        <taxon>Viridiplantae</taxon>
        <taxon>Streptophyta</taxon>
        <taxon>Embryophyta</taxon>
        <taxon>Tracheophyta</taxon>
        <taxon>Spermatophyta</taxon>
        <taxon>Magnoliopsida</taxon>
        <taxon>eudicotyledons</taxon>
        <taxon>Gunneridae</taxon>
        <taxon>Pentapetalae</taxon>
        <taxon>rosids</taxon>
        <taxon>malvids</taxon>
        <taxon>Brassicales</taxon>
        <taxon>Brassicaceae</taxon>
        <taxon>Brassiceae</taxon>
        <taxon>Brassica</taxon>
    </lineage>
</organism>
<gene>
    <name evidence="1" type="ORF">BRAPAZ1V2_A06P10980.2</name>
</gene>
<sequence length="54" mass="6268">MVDRIAINIGTKGLRSVVDNKMAGLRKKKRIFAFFKRIKTNVKIQINLILFHVL</sequence>
<dbReference type="AlphaFoldDB" id="A0A8D9G4J4"/>
<reference evidence="1 2" key="1">
    <citation type="submission" date="2021-07" db="EMBL/GenBank/DDBJ databases">
        <authorList>
            <consortium name="Genoscope - CEA"/>
            <person name="William W."/>
        </authorList>
    </citation>
    <scope>NUCLEOTIDE SEQUENCE [LARGE SCALE GENOMIC DNA]</scope>
</reference>
<accession>A0A8D9G4J4</accession>
<dbReference type="Gramene" id="A06p10980.2_BraZ1">
    <property type="protein sequence ID" value="A06p10980.2_BraZ1.CDS.1"/>
    <property type="gene ID" value="A06g10980.2_BraZ1"/>
</dbReference>
<name>A0A8D9G4J4_BRACM</name>
<dbReference type="Proteomes" id="UP000694005">
    <property type="component" value="Chromosome A06"/>
</dbReference>
<dbReference type="EMBL" id="LS974622">
    <property type="protein sequence ID" value="CAG7868858.1"/>
    <property type="molecule type" value="Genomic_DNA"/>
</dbReference>
<proteinExistence type="predicted"/>